<dbReference type="NCBIfam" id="TIGR00197">
    <property type="entry name" value="yjeF_nterm"/>
    <property type="match status" value="1"/>
</dbReference>
<proteinExistence type="predicted"/>
<evidence type="ECO:0000256" key="5">
    <source>
        <dbReference type="ARBA" id="ARBA00022741"/>
    </source>
</evidence>
<keyword evidence="5" id="KW-0547">Nucleotide-binding</keyword>
<keyword evidence="9" id="KW-0413">Isomerase</keyword>
<dbReference type="Gene3D" id="3.40.50.10260">
    <property type="entry name" value="YjeF N-terminal domain"/>
    <property type="match status" value="1"/>
</dbReference>
<dbReference type="GO" id="GO:0046872">
    <property type="term" value="F:metal ion binding"/>
    <property type="evidence" value="ECO:0007669"/>
    <property type="project" value="UniProtKB-KW"/>
</dbReference>
<dbReference type="InterPro" id="IPR036652">
    <property type="entry name" value="YjeF_N_dom_sf"/>
</dbReference>
<evidence type="ECO:0000259" key="10">
    <source>
        <dbReference type="PROSITE" id="PS51385"/>
    </source>
</evidence>
<keyword evidence="4" id="KW-0479">Metal-binding</keyword>
<dbReference type="Proteomes" id="UP000281553">
    <property type="component" value="Unassembled WGS sequence"/>
</dbReference>
<dbReference type="EC" id="5.1.99.6" evidence="3"/>
<dbReference type="GO" id="GO:0005739">
    <property type="term" value="C:mitochondrion"/>
    <property type="evidence" value="ECO:0007669"/>
    <property type="project" value="TreeGrafter"/>
</dbReference>
<dbReference type="InterPro" id="IPR004443">
    <property type="entry name" value="YjeF_N_dom"/>
</dbReference>
<dbReference type="SUPFAM" id="SSF64153">
    <property type="entry name" value="YjeF N-terminal domain-like"/>
    <property type="match status" value="2"/>
</dbReference>
<feature type="domain" description="YjeF N-terminal" evidence="10">
    <location>
        <begin position="12"/>
        <end position="293"/>
    </location>
</feature>
<sequence>MMSNFSCSQDEAQQIDEELFTQCAFSVDQLMELAGLGCATVIQHVRLLILFPYPINPVAAVSCQLVQYEWKQLMSAREIYGSIKFCYIGNLQICTWEKMLQNDLYGNLAYPLESLKVADGAVLICCGPGNNGGDGLVCARHLKLFGYKPTVYYPRTPQKPLYKNLVTQCEKMGIPFLSYIPSNVKILESSYSLIVDALFGFGFRPPLRGEFAEVAQQISTLKLPLVCIDVPSGLANFRPSTSIYYDELSCETCASDSLLVSSQTSLNQNFRHLCLDCWLLHPTCACSFATSLL</sequence>
<accession>A0A3P6V558</accession>
<evidence type="ECO:0000256" key="2">
    <source>
        <dbReference type="ARBA" id="ARBA00000909"/>
    </source>
</evidence>
<evidence type="ECO:0000256" key="9">
    <source>
        <dbReference type="ARBA" id="ARBA00023235"/>
    </source>
</evidence>
<organism evidence="11 12">
    <name type="scientific">Dibothriocephalus latus</name>
    <name type="common">Fish tapeworm</name>
    <name type="synonym">Diphyllobothrium latum</name>
    <dbReference type="NCBI Taxonomy" id="60516"/>
    <lineage>
        <taxon>Eukaryota</taxon>
        <taxon>Metazoa</taxon>
        <taxon>Spiralia</taxon>
        <taxon>Lophotrochozoa</taxon>
        <taxon>Platyhelminthes</taxon>
        <taxon>Cestoda</taxon>
        <taxon>Eucestoda</taxon>
        <taxon>Diphyllobothriidea</taxon>
        <taxon>Diphyllobothriidae</taxon>
        <taxon>Dibothriocephalus</taxon>
    </lineage>
</organism>
<dbReference type="GO" id="GO:0052856">
    <property type="term" value="F:NAD(P)HX epimerase activity"/>
    <property type="evidence" value="ECO:0007669"/>
    <property type="project" value="UniProtKB-EC"/>
</dbReference>
<dbReference type="OrthoDB" id="10064708at2759"/>
<gene>
    <name evidence="11" type="ORF">DILT_LOCUS3680</name>
</gene>
<evidence type="ECO:0000313" key="12">
    <source>
        <dbReference type="Proteomes" id="UP000281553"/>
    </source>
</evidence>
<evidence type="ECO:0000256" key="3">
    <source>
        <dbReference type="ARBA" id="ARBA00012228"/>
    </source>
</evidence>
<reference evidence="11 12" key="1">
    <citation type="submission" date="2018-11" db="EMBL/GenBank/DDBJ databases">
        <authorList>
            <consortium name="Pathogen Informatics"/>
        </authorList>
    </citation>
    <scope>NUCLEOTIDE SEQUENCE [LARGE SCALE GENOMIC DNA]</scope>
</reference>
<keyword evidence="6" id="KW-0521">NADP</keyword>
<dbReference type="InterPro" id="IPR032976">
    <property type="entry name" value="YJEFN_prot_NAXE-like"/>
</dbReference>
<dbReference type="AlphaFoldDB" id="A0A3P6V558"/>
<dbReference type="GO" id="GO:0000166">
    <property type="term" value="F:nucleotide binding"/>
    <property type="evidence" value="ECO:0007669"/>
    <property type="project" value="UniProtKB-KW"/>
</dbReference>
<dbReference type="Pfam" id="PF03853">
    <property type="entry name" value="YjeF_N"/>
    <property type="match status" value="1"/>
</dbReference>
<name>A0A3P6V558_DIBLA</name>
<protein>
    <recommendedName>
        <fullName evidence="3">NAD(P)H-hydrate epimerase</fullName>
        <ecNumber evidence="3">5.1.99.6</ecNumber>
    </recommendedName>
</protein>
<dbReference type="EMBL" id="UYRU01044070">
    <property type="protein sequence ID" value="VDK85171.1"/>
    <property type="molecule type" value="Genomic_DNA"/>
</dbReference>
<dbReference type="PROSITE" id="PS51385">
    <property type="entry name" value="YJEF_N"/>
    <property type="match status" value="1"/>
</dbReference>
<evidence type="ECO:0000256" key="6">
    <source>
        <dbReference type="ARBA" id="ARBA00022857"/>
    </source>
</evidence>
<keyword evidence="12" id="KW-1185">Reference proteome</keyword>
<evidence type="ECO:0000256" key="8">
    <source>
        <dbReference type="ARBA" id="ARBA00023027"/>
    </source>
</evidence>
<keyword evidence="7" id="KW-0630">Potassium</keyword>
<comment type="catalytic activity">
    <reaction evidence="1">
        <text>(6R)-NADHX = (6S)-NADHX</text>
        <dbReference type="Rhea" id="RHEA:32215"/>
        <dbReference type="ChEBI" id="CHEBI:64074"/>
        <dbReference type="ChEBI" id="CHEBI:64075"/>
        <dbReference type="EC" id="5.1.99.6"/>
    </reaction>
</comment>
<dbReference type="PANTHER" id="PTHR13232:SF10">
    <property type="entry name" value="NAD(P)H-HYDRATE EPIMERASE"/>
    <property type="match status" value="1"/>
</dbReference>
<evidence type="ECO:0000256" key="4">
    <source>
        <dbReference type="ARBA" id="ARBA00022723"/>
    </source>
</evidence>
<keyword evidence="8" id="KW-0520">NAD</keyword>
<comment type="catalytic activity">
    <reaction evidence="2">
        <text>(6R)-NADPHX = (6S)-NADPHX</text>
        <dbReference type="Rhea" id="RHEA:32227"/>
        <dbReference type="ChEBI" id="CHEBI:64076"/>
        <dbReference type="ChEBI" id="CHEBI:64077"/>
        <dbReference type="EC" id="5.1.99.6"/>
    </reaction>
</comment>
<evidence type="ECO:0000256" key="1">
    <source>
        <dbReference type="ARBA" id="ARBA00000013"/>
    </source>
</evidence>
<evidence type="ECO:0000313" key="11">
    <source>
        <dbReference type="EMBL" id="VDK85171.1"/>
    </source>
</evidence>
<dbReference type="PANTHER" id="PTHR13232">
    <property type="entry name" value="NAD(P)H-HYDRATE EPIMERASE"/>
    <property type="match status" value="1"/>
</dbReference>
<evidence type="ECO:0000256" key="7">
    <source>
        <dbReference type="ARBA" id="ARBA00022958"/>
    </source>
</evidence>